<dbReference type="Pfam" id="PF19343">
    <property type="entry name" value="HAM1_N"/>
    <property type="match status" value="2"/>
</dbReference>
<dbReference type="Proteomes" id="UP001586593">
    <property type="component" value="Unassembled WGS sequence"/>
</dbReference>
<sequence>MLSSCFGRSKPHDEEREPLLPQYHHDTALQEQLQQKLHTYQMLRAMGQGFMPSNEQILVNLRTLLASRLLNPDDEDLSDSGQALALFSKRWLQQLIQLLQHKNNEDQIQDFLWNLSKARLSLDINRVSQRSARAKAKADASAVYKSLRTVGSLLLMNSDFRLFLSDLHILAREVFKETAYTLADVARDTGDRLEPSKAERESLKHPGRDADFPVSKLDLEHQAAEVSDVVTESASKVAQAAKESIKDKADGQEKDTLLARLRQAVLKLHNRPDYNDSVSTLSLLLKRYALAYSHVVEEATRAAEEEVDWNSEADQAVAKFWKFIRSFGEAKEWDELEHRFRQVVDHSRSDPQFDKFVRQLGNAIQDMLTDPTFFDEAEKRFQELREKSHQLTSDSLVKEDIDGFLAQLQSTFRSVLRDQDVSRLLETSSRIVRILLPTNDRNTNEELYTDCIRVFVPLAIQAIQYVPVPRLEISNPEVDLLLENLILEPGNTVNNSSFLPYKLRIETYNDLEIRKARLRTTSAAQSLVRVKIDGISVRAEDVGYWFRLHSGIFRFVDEGIASFQLDERGIDIHLDIEIGKDRLENLLALRSVRVHIHKLNYKLRKSKFACFAWLLKPLLRPLIRKTMEVQIASAIADAIHATNRELLFARERLRATRISDPDDLRVFFKAVAARLVPPGDPDSYVRVGVTQPGYGVFEGRYAPGSIVKVWNEEAARAPQRIRENERDGWRNSIFDVHVRPAA</sequence>
<comment type="caution">
    <text evidence="3">The sequence shown here is derived from an EMBL/GenBank/DDBJ whole genome shotgun (WGS) entry which is preliminary data.</text>
</comment>
<dbReference type="SUPFAM" id="SSF55394">
    <property type="entry name" value="Bactericidal permeability-increasing protein, BPI"/>
    <property type="match status" value="1"/>
</dbReference>
<feature type="domain" description="HAM1-like N-terminal" evidence="2">
    <location>
        <begin position="28"/>
        <end position="194"/>
    </location>
</feature>
<dbReference type="EMBL" id="JAZHXJ010000022">
    <property type="protein sequence ID" value="KAL1881451.1"/>
    <property type="molecule type" value="Genomic_DNA"/>
</dbReference>
<protein>
    <recommendedName>
        <fullName evidence="2">HAM1-like N-terminal domain-containing protein</fullName>
    </recommendedName>
</protein>
<evidence type="ECO:0000256" key="1">
    <source>
        <dbReference type="SAM" id="MobiDB-lite"/>
    </source>
</evidence>
<proteinExistence type="predicted"/>
<dbReference type="PANTHER" id="PTHR31138">
    <property type="entry name" value="CHROMOSOME 19, WHOLE GENOME SHOTGUN SEQUENCE"/>
    <property type="match status" value="1"/>
</dbReference>
<evidence type="ECO:0000313" key="3">
    <source>
        <dbReference type="EMBL" id="KAL1881451.1"/>
    </source>
</evidence>
<gene>
    <name evidence="3" type="ORF">VTK73DRAFT_3736</name>
</gene>
<keyword evidence="4" id="KW-1185">Reference proteome</keyword>
<name>A0ABR3XZK1_9PEZI</name>
<feature type="region of interest" description="Disordered" evidence="1">
    <location>
        <begin position="191"/>
        <end position="211"/>
    </location>
</feature>
<evidence type="ECO:0000313" key="4">
    <source>
        <dbReference type="Proteomes" id="UP001586593"/>
    </source>
</evidence>
<dbReference type="Gene3D" id="3.15.10.10">
    <property type="entry name" value="Bactericidal permeability-increasing protein, domain 1"/>
    <property type="match status" value="1"/>
</dbReference>
<feature type="domain" description="HAM1-like N-terminal" evidence="2">
    <location>
        <begin position="223"/>
        <end position="577"/>
    </location>
</feature>
<accession>A0ABR3XZK1</accession>
<reference evidence="3 4" key="1">
    <citation type="journal article" date="2024" name="Commun. Biol.">
        <title>Comparative genomic analysis of thermophilic fungi reveals convergent evolutionary adaptations and gene losses.</title>
        <authorList>
            <person name="Steindorff A.S."/>
            <person name="Aguilar-Pontes M.V."/>
            <person name="Robinson A.J."/>
            <person name="Andreopoulos B."/>
            <person name="LaButti K."/>
            <person name="Kuo A."/>
            <person name="Mondo S."/>
            <person name="Riley R."/>
            <person name="Otillar R."/>
            <person name="Haridas S."/>
            <person name="Lipzen A."/>
            <person name="Grimwood J."/>
            <person name="Schmutz J."/>
            <person name="Clum A."/>
            <person name="Reid I.D."/>
            <person name="Moisan M.C."/>
            <person name="Butler G."/>
            <person name="Nguyen T.T.M."/>
            <person name="Dewar K."/>
            <person name="Conant G."/>
            <person name="Drula E."/>
            <person name="Henrissat B."/>
            <person name="Hansel C."/>
            <person name="Singer S."/>
            <person name="Hutchinson M.I."/>
            <person name="de Vries R.P."/>
            <person name="Natvig D.O."/>
            <person name="Powell A.J."/>
            <person name="Tsang A."/>
            <person name="Grigoriev I.V."/>
        </authorList>
    </citation>
    <scope>NUCLEOTIDE SEQUENCE [LARGE SCALE GENOMIC DNA]</scope>
    <source>
        <strain evidence="3 4">ATCC 24622</strain>
    </source>
</reference>
<dbReference type="PANTHER" id="PTHR31138:SF4">
    <property type="entry name" value="DUF5923 DOMAIN-CONTAINING PROTEIN"/>
    <property type="match status" value="1"/>
</dbReference>
<evidence type="ECO:0000259" key="2">
    <source>
        <dbReference type="Pfam" id="PF19343"/>
    </source>
</evidence>
<dbReference type="InterPro" id="IPR045967">
    <property type="entry name" value="HAM1-like_N"/>
</dbReference>
<dbReference type="InterPro" id="IPR017943">
    <property type="entry name" value="Bactericidal_perm-incr_a/b_dom"/>
</dbReference>
<organism evidence="3 4">
    <name type="scientific">Phialemonium thermophilum</name>
    <dbReference type="NCBI Taxonomy" id="223376"/>
    <lineage>
        <taxon>Eukaryota</taxon>
        <taxon>Fungi</taxon>
        <taxon>Dikarya</taxon>
        <taxon>Ascomycota</taxon>
        <taxon>Pezizomycotina</taxon>
        <taxon>Sordariomycetes</taxon>
        <taxon>Sordariomycetidae</taxon>
        <taxon>Cephalothecales</taxon>
        <taxon>Cephalothecaceae</taxon>
        <taxon>Phialemonium</taxon>
    </lineage>
</organism>